<dbReference type="STRING" id="1797737.A2196_01655"/>
<reference evidence="3 4" key="1">
    <citation type="journal article" date="2016" name="Nat. Commun.">
        <title>Thousands of microbial genomes shed light on interconnected biogeochemical processes in an aquifer system.</title>
        <authorList>
            <person name="Anantharaman K."/>
            <person name="Brown C.T."/>
            <person name="Hug L.A."/>
            <person name="Sharon I."/>
            <person name="Castelle C.J."/>
            <person name="Probst A.J."/>
            <person name="Thomas B.C."/>
            <person name="Singh A."/>
            <person name="Wilkins M.J."/>
            <person name="Karaoz U."/>
            <person name="Brodie E.L."/>
            <person name="Williams K.H."/>
            <person name="Hubbard S.S."/>
            <person name="Banfield J.F."/>
        </authorList>
    </citation>
    <scope>NUCLEOTIDE SEQUENCE [LARGE SCALE GENOMIC DNA]</scope>
</reference>
<dbReference type="InterPro" id="IPR018911">
    <property type="entry name" value="Gmad2_Ig-like_dom"/>
</dbReference>
<proteinExistence type="predicted"/>
<comment type="caution">
    <text evidence="3">The sequence shown here is derived from an EMBL/GenBank/DDBJ whole genome shotgun (WGS) entry which is preliminary data.</text>
</comment>
<gene>
    <name evidence="3" type="ORF">A2196_01655</name>
</gene>
<feature type="compositionally biased region" description="Polar residues" evidence="1">
    <location>
        <begin position="52"/>
        <end position="71"/>
    </location>
</feature>
<organism evidence="3 4">
    <name type="scientific">Candidatus Curtissbacteria bacterium RIFOXYA1_FULL_41_14</name>
    <dbReference type="NCBI Taxonomy" id="1797737"/>
    <lineage>
        <taxon>Bacteria</taxon>
        <taxon>Candidatus Curtissiibacteriota</taxon>
    </lineage>
</organism>
<dbReference type="EMBL" id="MFCA01000013">
    <property type="protein sequence ID" value="OGE02515.1"/>
    <property type="molecule type" value="Genomic_DNA"/>
</dbReference>
<name>A0A1F5HER5_9BACT</name>
<dbReference type="AlphaFoldDB" id="A0A1F5HER5"/>
<evidence type="ECO:0000313" key="3">
    <source>
        <dbReference type="EMBL" id="OGE02515.1"/>
    </source>
</evidence>
<dbReference type="Proteomes" id="UP000176751">
    <property type="component" value="Unassembled WGS sequence"/>
</dbReference>
<feature type="region of interest" description="Disordered" evidence="1">
    <location>
        <begin position="36"/>
        <end position="71"/>
    </location>
</feature>
<feature type="domain" description="Bacterial spore germination immunoglobulin-like" evidence="2">
    <location>
        <begin position="80"/>
        <end position="161"/>
    </location>
</feature>
<protein>
    <recommendedName>
        <fullName evidence="2">Bacterial spore germination immunoglobulin-like domain-containing protein</fullName>
    </recommendedName>
</protein>
<sequence length="172" mass="18181">MKVNLSLLVGAVVLIIFIGVSAFTISKIVKRQAQEAAEPSPQPSPIEGFPTASPSPDTLGQTSIPDIQPESGISTDTIRIFITNPNPLTLISSPVKITGYTNLTSGVIAARVKDEQGQILGQSVTDTCTSSQSCSFEINMSFAKPQDKTGTVQILSLSDSGEQLLESLAVRF</sequence>
<evidence type="ECO:0000259" key="2">
    <source>
        <dbReference type="Pfam" id="PF10648"/>
    </source>
</evidence>
<accession>A0A1F5HER5</accession>
<dbReference type="Pfam" id="PF10648">
    <property type="entry name" value="Gmad2"/>
    <property type="match status" value="1"/>
</dbReference>
<evidence type="ECO:0000313" key="4">
    <source>
        <dbReference type="Proteomes" id="UP000176751"/>
    </source>
</evidence>
<evidence type="ECO:0000256" key="1">
    <source>
        <dbReference type="SAM" id="MobiDB-lite"/>
    </source>
</evidence>